<keyword evidence="7 17" id="KW-0963">Cytoplasm</keyword>
<keyword evidence="12 17" id="KW-0573">Peptidoglycan synthesis</keyword>
<dbReference type="GO" id="GO:0005524">
    <property type="term" value="F:ATP binding"/>
    <property type="evidence" value="ECO:0007669"/>
    <property type="project" value="UniProtKB-UniRule"/>
</dbReference>
<evidence type="ECO:0000256" key="18">
    <source>
        <dbReference type="RuleBase" id="RU003664"/>
    </source>
</evidence>
<evidence type="ECO:0000256" key="2">
    <source>
        <dbReference type="ARBA" id="ARBA00004496"/>
    </source>
</evidence>
<dbReference type="Gene3D" id="3.40.1190.10">
    <property type="entry name" value="Mur-like, catalytic domain"/>
    <property type="match status" value="1"/>
</dbReference>
<dbReference type="GO" id="GO:0005737">
    <property type="term" value="C:cytoplasm"/>
    <property type="evidence" value="ECO:0007669"/>
    <property type="project" value="UniProtKB-SubCell"/>
</dbReference>
<dbReference type="NCBIfam" id="TIGR01087">
    <property type="entry name" value="murD"/>
    <property type="match status" value="1"/>
</dbReference>
<sequence length="517" mass="57448">MTTIFRLSEQLNASLDDGGFGMALWERGREIFATRRVFVLGAGKSGTAVARLLLKLGAHVYISEQKAQAAEWAYEMRALGAHVLFGQDDPDVLQALGIDLMVKNPGIPYRHPYVQRALKEHIPVLTEVELAYRLWEGRIIAVTGSNGKTTTSYLIHAMLERAKLPTLLAGNVGTPLADAIDKTHPDLISVLELSSFQLKGTETFRPDVAVWLNLYPHHLDYHETIEDYTASKARLFQHMRAHDTAVLNAEQSFFQDFARTLRSDVIWFSRDRSTWFKTSSLVCPGGKGTEGKGGKAIFTERIGGVHWAMFASPEGEWPVFPLHELSLPGVHNLHNTLAAAASVLALDRGEAAFRTALLNGIRETIRTFPGVPHRLEKVLEKDGIFYYNDAKATNPEATASALASFAQPVVWIAGGLERGESFDPLKDFLTHPVVHAVFYGQTRERLRRWAEENSSIPVDVTDQLEMAITRAHQAAQAIVRTRGTPVVVLFSPACASWDMFPSFEVRGDIFRVVVHTL</sequence>
<accession>A0A2R6Y390</accession>
<dbReference type="InterPro" id="IPR004101">
    <property type="entry name" value="Mur_ligase_C"/>
</dbReference>
<dbReference type="HAMAP" id="MF_00639">
    <property type="entry name" value="MurD"/>
    <property type="match status" value="1"/>
</dbReference>
<comment type="pathway">
    <text evidence="3 17 18">Cell wall biogenesis; peptidoglycan biosynthesis.</text>
</comment>
<evidence type="ECO:0000256" key="3">
    <source>
        <dbReference type="ARBA" id="ARBA00004752"/>
    </source>
</evidence>
<name>A0A2R6Y390_9BACL</name>
<proteinExistence type="inferred from homology"/>
<evidence type="ECO:0000256" key="6">
    <source>
        <dbReference type="ARBA" id="ARBA00015655"/>
    </source>
</evidence>
<dbReference type="PANTHER" id="PTHR43692:SF1">
    <property type="entry name" value="UDP-N-ACETYLMURAMOYLALANINE--D-GLUTAMATE LIGASE"/>
    <property type="match status" value="1"/>
</dbReference>
<evidence type="ECO:0000256" key="7">
    <source>
        <dbReference type="ARBA" id="ARBA00022490"/>
    </source>
</evidence>
<feature type="domain" description="Mur ligase central" evidence="20">
    <location>
        <begin position="142"/>
        <end position="342"/>
    </location>
</feature>
<evidence type="ECO:0000256" key="11">
    <source>
        <dbReference type="ARBA" id="ARBA00022960"/>
    </source>
</evidence>
<dbReference type="Pfam" id="PF21799">
    <property type="entry name" value="MurD-like_N"/>
    <property type="match status" value="1"/>
</dbReference>
<evidence type="ECO:0000256" key="1">
    <source>
        <dbReference type="ARBA" id="ARBA00002734"/>
    </source>
</evidence>
<dbReference type="Pfam" id="PF02875">
    <property type="entry name" value="Mur_ligase_C"/>
    <property type="match status" value="1"/>
</dbReference>
<keyword evidence="10 17" id="KW-0067">ATP-binding</keyword>
<dbReference type="SUPFAM" id="SSF51984">
    <property type="entry name" value="MurCD N-terminal domain"/>
    <property type="match status" value="1"/>
</dbReference>
<evidence type="ECO:0000256" key="17">
    <source>
        <dbReference type="HAMAP-Rule" id="MF_00639"/>
    </source>
</evidence>
<dbReference type="InterPro" id="IPR013221">
    <property type="entry name" value="Mur_ligase_cen"/>
</dbReference>
<dbReference type="AlphaFoldDB" id="A0A2R6Y390"/>
<dbReference type="SUPFAM" id="SSF53244">
    <property type="entry name" value="MurD-like peptide ligases, peptide-binding domain"/>
    <property type="match status" value="1"/>
</dbReference>
<dbReference type="UniPathway" id="UPA00219"/>
<dbReference type="PANTHER" id="PTHR43692">
    <property type="entry name" value="UDP-N-ACETYLMURAMOYLALANINE--D-GLUTAMATE LIGASE"/>
    <property type="match status" value="1"/>
</dbReference>
<dbReference type="Gene3D" id="3.90.190.20">
    <property type="entry name" value="Mur ligase, C-terminal domain"/>
    <property type="match status" value="1"/>
</dbReference>
<evidence type="ECO:0000313" key="21">
    <source>
        <dbReference type="EMBL" id="PTQ57105.1"/>
    </source>
</evidence>
<dbReference type="EMBL" id="PEBX01000013">
    <property type="protein sequence ID" value="PTQ57105.1"/>
    <property type="molecule type" value="Genomic_DNA"/>
</dbReference>
<dbReference type="GO" id="GO:0071555">
    <property type="term" value="P:cell wall organization"/>
    <property type="evidence" value="ECO:0007669"/>
    <property type="project" value="UniProtKB-KW"/>
</dbReference>
<dbReference type="GO" id="GO:0009252">
    <property type="term" value="P:peptidoglycan biosynthetic process"/>
    <property type="evidence" value="ECO:0007669"/>
    <property type="project" value="UniProtKB-UniRule"/>
</dbReference>
<evidence type="ECO:0000259" key="19">
    <source>
        <dbReference type="Pfam" id="PF02875"/>
    </source>
</evidence>
<dbReference type="InterPro" id="IPR005762">
    <property type="entry name" value="MurD"/>
</dbReference>
<keyword evidence="9 17" id="KW-0547">Nucleotide-binding</keyword>
<evidence type="ECO:0000256" key="10">
    <source>
        <dbReference type="ARBA" id="ARBA00022840"/>
    </source>
</evidence>
<reference evidence="22" key="1">
    <citation type="journal article" date="2018" name="Sci. Rep.">
        <title>Lignite coal burning seam in the remote Altai Mountains harbors a hydrogen-driven thermophilic microbial community.</title>
        <authorList>
            <person name="Kadnikov V.V."/>
            <person name="Mardanov A.V."/>
            <person name="Ivasenko D.A."/>
            <person name="Antsiferov D.V."/>
            <person name="Beletsky A.V."/>
            <person name="Karnachuk O.V."/>
            <person name="Ravin N.V."/>
        </authorList>
    </citation>
    <scope>NUCLEOTIDE SEQUENCE [LARGE SCALE GENOMIC DNA]</scope>
</reference>
<comment type="similarity">
    <text evidence="4 17">Belongs to the MurCDEF family.</text>
</comment>
<feature type="domain" description="Mur ligase C-terminal" evidence="19">
    <location>
        <begin position="373"/>
        <end position="477"/>
    </location>
</feature>
<evidence type="ECO:0000313" key="22">
    <source>
        <dbReference type="Proteomes" id="UP000244338"/>
    </source>
</evidence>
<evidence type="ECO:0000256" key="16">
    <source>
        <dbReference type="ARBA" id="ARBA00047632"/>
    </source>
</evidence>
<keyword evidence="17 18" id="KW-0132">Cell division</keyword>
<protein>
    <recommendedName>
        <fullName evidence="6 17">UDP-N-acetylmuramoylalanine--D-glutamate ligase</fullName>
        <ecNumber evidence="5 17">6.3.2.9</ecNumber>
    </recommendedName>
    <alternativeName>
        <fullName evidence="15 17">D-glutamic acid-adding enzyme</fullName>
    </alternativeName>
    <alternativeName>
        <fullName evidence="14 17">UDP-N-acetylmuramoyl-L-alanyl-D-glutamate synthetase</fullName>
    </alternativeName>
</protein>
<dbReference type="EC" id="6.3.2.9" evidence="5 17"/>
<evidence type="ECO:0000256" key="9">
    <source>
        <dbReference type="ARBA" id="ARBA00022741"/>
    </source>
</evidence>
<keyword evidence="17 18" id="KW-0131">Cell cycle</keyword>
<keyword evidence="11 17" id="KW-0133">Cell shape</keyword>
<dbReference type="Pfam" id="PF08245">
    <property type="entry name" value="Mur_ligase_M"/>
    <property type="match status" value="1"/>
</dbReference>
<evidence type="ECO:0000256" key="15">
    <source>
        <dbReference type="ARBA" id="ARBA00032324"/>
    </source>
</evidence>
<dbReference type="GO" id="GO:0008764">
    <property type="term" value="F:UDP-N-acetylmuramoylalanine-D-glutamate ligase activity"/>
    <property type="evidence" value="ECO:0007669"/>
    <property type="project" value="UniProtKB-UniRule"/>
</dbReference>
<comment type="caution">
    <text evidence="21">The sequence shown here is derived from an EMBL/GenBank/DDBJ whole genome shotgun (WGS) entry which is preliminary data.</text>
</comment>
<evidence type="ECO:0000259" key="20">
    <source>
        <dbReference type="Pfam" id="PF08245"/>
    </source>
</evidence>
<dbReference type="InterPro" id="IPR036565">
    <property type="entry name" value="Mur-like_cat_sf"/>
</dbReference>
<dbReference type="Gene3D" id="3.40.50.720">
    <property type="entry name" value="NAD(P)-binding Rossmann-like Domain"/>
    <property type="match status" value="1"/>
</dbReference>
<gene>
    <name evidence="17" type="primary">murD</name>
    <name evidence="21" type="ORF">BSOLF_2256</name>
</gene>
<dbReference type="Proteomes" id="UP000244338">
    <property type="component" value="Unassembled WGS sequence"/>
</dbReference>
<feature type="binding site" evidence="17">
    <location>
        <begin position="144"/>
        <end position="150"/>
    </location>
    <ligand>
        <name>ATP</name>
        <dbReference type="ChEBI" id="CHEBI:30616"/>
    </ligand>
</feature>
<comment type="catalytic activity">
    <reaction evidence="16 17 18">
        <text>UDP-N-acetyl-alpha-D-muramoyl-L-alanine + D-glutamate + ATP = UDP-N-acetyl-alpha-D-muramoyl-L-alanyl-D-glutamate + ADP + phosphate + H(+)</text>
        <dbReference type="Rhea" id="RHEA:16429"/>
        <dbReference type="ChEBI" id="CHEBI:15378"/>
        <dbReference type="ChEBI" id="CHEBI:29986"/>
        <dbReference type="ChEBI" id="CHEBI:30616"/>
        <dbReference type="ChEBI" id="CHEBI:43474"/>
        <dbReference type="ChEBI" id="CHEBI:83898"/>
        <dbReference type="ChEBI" id="CHEBI:83900"/>
        <dbReference type="ChEBI" id="CHEBI:456216"/>
        <dbReference type="EC" id="6.3.2.9"/>
    </reaction>
</comment>
<dbReference type="InterPro" id="IPR036615">
    <property type="entry name" value="Mur_ligase_C_dom_sf"/>
</dbReference>
<dbReference type="GO" id="GO:0008360">
    <property type="term" value="P:regulation of cell shape"/>
    <property type="evidence" value="ECO:0007669"/>
    <property type="project" value="UniProtKB-KW"/>
</dbReference>
<evidence type="ECO:0000256" key="8">
    <source>
        <dbReference type="ARBA" id="ARBA00022598"/>
    </source>
</evidence>
<evidence type="ECO:0000256" key="13">
    <source>
        <dbReference type="ARBA" id="ARBA00023316"/>
    </source>
</evidence>
<organism evidence="21 22">
    <name type="scientific">Candidatus Carbonibacillus altaicus</name>
    <dbReference type="NCBI Taxonomy" id="2163959"/>
    <lineage>
        <taxon>Bacteria</taxon>
        <taxon>Bacillati</taxon>
        <taxon>Bacillota</taxon>
        <taxon>Bacilli</taxon>
        <taxon>Bacillales</taxon>
        <taxon>Candidatus Carbonibacillus</taxon>
    </lineage>
</organism>
<keyword evidence="13 17" id="KW-0961">Cell wall biogenesis/degradation</keyword>
<evidence type="ECO:0000256" key="14">
    <source>
        <dbReference type="ARBA" id="ARBA00030398"/>
    </source>
</evidence>
<evidence type="ECO:0000256" key="4">
    <source>
        <dbReference type="ARBA" id="ARBA00010416"/>
    </source>
</evidence>
<comment type="function">
    <text evidence="1 17 18">Cell wall formation. Catalyzes the addition of glutamate to the nucleotide precursor UDP-N-acetylmuramoyl-L-alanine (UMA).</text>
</comment>
<dbReference type="SUPFAM" id="SSF53623">
    <property type="entry name" value="MurD-like peptide ligases, catalytic domain"/>
    <property type="match status" value="1"/>
</dbReference>
<comment type="subcellular location">
    <subcellularLocation>
        <location evidence="2 17 18">Cytoplasm</location>
    </subcellularLocation>
</comment>
<keyword evidence="8 17" id="KW-0436">Ligase</keyword>
<evidence type="ECO:0000256" key="12">
    <source>
        <dbReference type="ARBA" id="ARBA00022984"/>
    </source>
</evidence>
<evidence type="ECO:0000256" key="5">
    <source>
        <dbReference type="ARBA" id="ARBA00012212"/>
    </source>
</evidence>
<dbReference type="GO" id="GO:0051301">
    <property type="term" value="P:cell division"/>
    <property type="evidence" value="ECO:0007669"/>
    <property type="project" value="UniProtKB-KW"/>
</dbReference>